<dbReference type="Proteomes" id="UP000261325">
    <property type="component" value="Unassembled WGS sequence"/>
</dbReference>
<evidence type="ECO:0000256" key="11">
    <source>
        <dbReference type="ARBA" id="ARBA00026112"/>
    </source>
</evidence>
<dbReference type="InterPro" id="IPR002347">
    <property type="entry name" value="SDR_fam"/>
</dbReference>
<gene>
    <name evidence="13" type="ORF">DCF82_07255</name>
</gene>
<keyword evidence="7" id="KW-0521">NADP</keyword>
<evidence type="ECO:0000313" key="13">
    <source>
        <dbReference type="EMBL" id="HAC27592.1"/>
    </source>
</evidence>
<dbReference type="AlphaFoldDB" id="A0A350RTQ0"/>
<evidence type="ECO:0000256" key="7">
    <source>
        <dbReference type="ARBA" id="ARBA00022857"/>
    </source>
</evidence>
<dbReference type="GO" id="GO:0030148">
    <property type="term" value="P:sphingolipid biosynthetic process"/>
    <property type="evidence" value="ECO:0007669"/>
    <property type="project" value="InterPro"/>
</dbReference>
<sequence>MAGGNVQKKSARKVYITGGASGIGFELARSYLRSGAEVTLFDIQPMESAVEGLAAIAGPASIRTFAMDVTKPGGVREAFASAAESSPPDLVIHCAGIAIAADFEAIDDDAYARVININLVGTRNVVAGVLPHLKAGSQLVLVASMAGLVGCYGYAAYCASKYGVVGLAEVLRIELATRGIDVSVVCPPEVETPMVEAERLNRPRQTEALKLMAGTLPLNVAVAQIRKGIDRRRFMIIPGWRARGLWFTNKLLPGYWTRTLADYLVSRSSHS</sequence>
<keyword evidence="6" id="KW-0256">Endoplasmic reticulum</keyword>
<evidence type="ECO:0000259" key="12">
    <source>
        <dbReference type="SMART" id="SM00822"/>
    </source>
</evidence>
<dbReference type="PROSITE" id="PS00061">
    <property type="entry name" value="ADH_SHORT"/>
    <property type="match status" value="1"/>
</dbReference>
<reference evidence="13 14" key="1">
    <citation type="journal article" date="2018" name="Nat. Biotechnol.">
        <title>A standardized bacterial taxonomy based on genome phylogeny substantially revises the tree of life.</title>
        <authorList>
            <person name="Parks D.H."/>
            <person name="Chuvochina M."/>
            <person name="Waite D.W."/>
            <person name="Rinke C."/>
            <person name="Skarshewski A."/>
            <person name="Chaumeil P.A."/>
            <person name="Hugenholtz P."/>
        </authorList>
    </citation>
    <scope>NUCLEOTIDE SEQUENCE [LARGE SCALE GENOMIC DNA]</scope>
    <source>
        <strain evidence="13">UBA9049</strain>
    </source>
</reference>
<proteinExistence type="inferred from homology"/>
<protein>
    <recommendedName>
        <fullName evidence="11">3-dehydrosphinganine reductase</fullName>
        <ecNumber evidence="11">1.1.1.102</ecNumber>
    </recommendedName>
</protein>
<dbReference type="InterPro" id="IPR045022">
    <property type="entry name" value="KDSR-like"/>
</dbReference>
<comment type="similarity">
    <text evidence="4">Belongs to the short-chain dehydrogenases/reductases (SDR) family.</text>
</comment>
<dbReference type="PANTHER" id="PTHR43550:SF3">
    <property type="entry name" value="3-KETODIHYDROSPHINGOSINE REDUCTASE"/>
    <property type="match status" value="1"/>
</dbReference>
<accession>A0A350RTQ0</accession>
<evidence type="ECO:0000256" key="8">
    <source>
        <dbReference type="ARBA" id="ARBA00022919"/>
    </source>
</evidence>
<dbReference type="GO" id="GO:0000166">
    <property type="term" value="F:nucleotide binding"/>
    <property type="evidence" value="ECO:0007669"/>
    <property type="project" value="UniProtKB-KW"/>
</dbReference>
<dbReference type="InterPro" id="IPR057326">
    <property type="entry name" value="KR_dom"/>
</dbReference>
<keyword evidence="10" id="KW-0443">Lipid metabolism</keyword>
<evidence type="ECO:0000256" key="3">
    <source>
        <dbReference type="ARBA" id="ARBA00004991"/>
    </source>
</evidence>
<feature type="domain" description="Ketoreductase" evidence="12">
    <location>
        <begin position="13"/>
        <end position="206"/>
    </location>
</feature>
<dbReference type="GO" id="GO:0016020">
    <property type="term" value="C:membrane"/>
    <property type="evidence" value="ECO:0007669"/>
    <property type="project" value="GOC"/>
</dbReference>
<dbReference type="GO" id="GO:0047560">
    <property type="term" value="F:3-dehydrosphinganine reductase activity"/>
    <property type="evidence" value="ECO:0007669"/>
    <property type="project" value="UniProtKB-EC"/>
</dbReference>
<evidence type="ECO:0000256" key="4">
    <source>
        <dbReference type="ARBA" id="ARBA00006484"/>
    </source>
</evidence>
<keyword evidence="9" id="KW-0560">Oxidoreductase</keyword>
<comment type="caution">
    <text evidence="13">The sequence shown here is derived from an EMBL/GenBank/DDBJ whole genome shotgun (WGS) entry which is preliminary data.</text>
</comment>
<evidence type="ECO:0000256" key="9">
    <source>
        <dbReference type="ARBA" id="ARBA00023002"/>
    </source>
</evidence>
<organism evidence="13 14">
    <name type="scientific">Marinobacter nauticus</name>
    <name type="common">Marinobacter hydrocarbonoclasticus</name>
    <name type="synonym">Marinobacter aquaeolei</name>
    <dbReference type="NCBI Taxonomy" id="2743"/>
    <lineage>
        <taxon>Bacteria</taxon>
        <taxon>Pseudomonadati</taxon>
        <taxon>Pseudomonadota</taxon>
        <taxon>Gammaproteobacteria</taxon>
        <taxon>Pseudomonadales</taxon>
        <taxon>Marinobacteraceae</taxon>
        <taxon>Marinobacter</taxon>
    </lineage>
</organism>
<dbReference type="InterPro" id="IPR036291">
    <property type="entry name" value="NAD(P)-bd_dom_sf"/>
</dbReference>
<dbReference type="CDD" id="cd08939">
    <property type="entry name" value="KDSR-like_SDR_c"/>
    <property type="match status" value="1"/>
</dbReference>
<evidence type="ECO:0000256" key="6">
    <source>
        <dbReference type="ARBA" id="ARBA00022824"/>
    </source>
</evidence>
<dbReference type="Gene3D" id="3.40.50.720">
    <property type="entry name" value="NAD(P)-binding Rossmann-like Domain"/>
    <property type="match status" value="1"/>
</dbReference>
<dbReference type="EMBL" id="DLYI01000089">
    <property type="protein sequence ID" value="HAC27592.1"/>
    <property type="molecule type" value="Genomic_DNA"/>
</dbReference>
<dbReference type="Pfam" id="PF00106">
    <property type="entry name" value="adh_short"/>
    <property type="match status" value="1"/>
</dbReference>
<dbReference type="GO" id="GO:0006666">
    <property type="term" value="P:3-keto-sphinganine metabolic process"/>
    <property type="evidence" value="ECO:0007669"/>
    <property type="project" value="InterPro"/>
</dbReference>
<name>A0A350RTQ0_MARNT</name>
<evidence type="ECO:0000313" key="14">
    <source>
        <dbReference type="Proteomes" id="UP000261325"/>
    </source>
</evidence>
<comment type="subcellular location">
    <subcellularLocation>
        <location evidence="1">Endoplasmic reticulum</location>
    </subcellularLocation>
</comment>
<dbReference type="EC" id="1.1.1.102" evidence="11"/>
<dbReference type="InterPro" id="IPR020904">
    <property type="entry name" value="Sc_DH/Rdtase_CS"/>
</dbReference>
<dbReference type="SUPFAM" id="SSF51735">
    <property type="entry name" value="NAD(P)-binding Rossmann-fold domains"/>
    <property type="match status" value="1"/>
</dbReference>
<dbReference type="RefSeq" id="WP_286895354.1">
    <property type="nucleotide sequence ID" value="NZ_CAXEXJ010000038.1"/>
</dbReference>
<evidence type="ECO:0000256" key="1">
    <source>
        <dbReference type="ARBA" id="ARBA00004240"/>
    </source>
</evidence>
<comment type="pathway">
    <text evidence="3">Sphingolipid metabolism.</text>
</comment>
<evidence type="ECO:0000256" key="2">
    <source>
        <dbReference type="ARBA" id="ARBA00004760"/>
    </source>
</evidence>
<comment type="pathway">
    <text evidence="2">Lipid metabolism; sphingolipid metabolism.</text>
</comment>
<dbReference type="PRINTS" id="PR00081">
    <property type="entry name" value="GDHRDH"/>
</dbReference>
<evidence type="ECO:0000256" key="5">
    <source>
        <dbReference type="ARBA" id="ARBA00022741"/>
    </source>
</evidence>
<keyword evidence="8" id="KW-0746">Sphingolipid metabolism</keyword>
<keyword evidence="5" id="KW-0547">Nucleotide-binding</keyword>
<dbReference type="PANTHER" id="PTHR43550">
    <property type="entry name" value="3-KETODIHYDROSPHINGOSINE REDUCTASE"/>
    <property type="match status" value="1"/>
</dbReference>
<evidence type="ECO:0000256" key="10">
    <source>
        <dbReference type="ARBA" id="ARBA00023098"/>
    </source>
</evidence>
<dbReference type="SMART" id="SM00822">
    <property type="entry name" value="PKS_KR"/>
    <property type="match status" value="1"/>
</dbReference>